<accession>A0AAD2K0U4</accession>
<dbReference type="EMBL" id="CAVNYO010000184">
    <property type="protein sequence ID" value="CAK5272712.1"/>
    <property type="molecule type" value="Genomic_DNA"/>
</dbReference>
<evidence type="ECO:0000259" key="1">
    <source>
        <dbReference type="Pfam" id="PF20415"/>
    </source>
</evidence>
<dbReference type="InterPro" id="IPR046522">
    <property type="entry name" value="DUF6699"/>
</dbReference>
<dbReference type="Proteomes" id="UP001295794">
    <property type="component" value="Unassembled WGS sequence"/>
</dbReference>
<reference evidence="2" key="1">
    <citation type="submission" date="2023-11" db="EMBL/GenBank/DDBJ databases">
        <authorList>
            <person name="De Vega J J."/>
            <person name="De Vega J J."/>
        </authorList>
    </citation>
    <scope>NUCLEOTIDE SEQUENCE</scope>
</reference>
<proteinExistence type="predicted"/>
<evidence type="ECO:0000313" key="3">
    <source>
        <dbReference type="Proteomes" id="UP001295794"/>
    </source>
</evidence>
<organism evidence="2 3">
    <name type="scientific">Mycena citricolor</name>
    <dbReference type="NCBI Taxonomy" id="2018698"/>
    <lineage>
        <taxon>Eukaryota</taxon>
        <taxon>Fungi</taxon>
        <taxon>Dikarya</taxon>
        <taxon>Basidiomycota</taxon>
        <taxon>Agaricomycotina</taxon>
        <taxon>Agaricomycetes</taxon>
        <taxon>Agaricomycetidae</taxon>
        <taxon>Agaricales</taxon>
        <taxon>Marasmiineae</taxon>
        <taxon>Mycenaceae</taxon>
        <taxon>Mycena</taxon>
    </lineage>
</organism>
<gene>
    <name evidence="2" type="ORF">MYCIT1_LOCUS18559</name>
</gene>
<dbReference type="Pfam" id="PF20415">
    <property type="entry name" value="DUF6699"/>
    <property type="match status" value="1"/>
</dbReference>
<keyword evidence="3" id="KW-1185">Reference proteome</keyword>
<feature type="domain" description="DUF6699" evidence="1">
    <location>
        <begin position="5"/>
        <end position="107"/>
    </location>
</feature>
<sequence>MISVRQSATIPALPSLTIAVPRLPWLVVAHASSLALGVSVMDVLSAISRDLGMLVSRREWEEEVLGNSLRWRSGKGTKPRPWQLGMTRLDLLEGYTRFGGLVQKNDGSVGFDGAVWLLNLC</sequence>
<comment type="caution">
    <text evidence="2">The sequence shown here is derived from an EMBL/GenBank/DDBJ whole genome shotgun (WGS) entry which is preliminary data.</text>
</comment>
<protein>
    <recommendedName>
        <fullName evidence="1">DUF6699 domain-containing protein</fullName>
    </recommendedName>
</protein>
<name>A0AAD2K0U4_9AGAR</name>
<evidence type="ECO:0000313" key="2">
    <source>
        <dbReference type="EMBL" id="CAK5272712.1"/>
    </source>
</evidence>
<dbReference type="AlphaFoldDB" id="A0AAD2K0U4"/>